<protein>
    <recommendedName>
        <fullName evidence="8">Nickel/cobalt efflux system</fullName>
    </recommendedName>
</protein>
<name>A0A9W6W003_9ACTN</name>
<accession>A0A9W6W003</accession>
<evidence type="ECO:0000256" key="4">
    <source>
        <dbReference type="ARBA" id="ARBA00022596"/>
    </source>
</evidence>
<evidence type="ECO:0000256" key="8">
    <source>
        <dbReference type="RuleBase" id="RU362101"/>
    </source>
</evidence>
<keyword evidence="4" id="KW-0533">Nickel</keyword>
<evidence type="ECO:0000313" key="9">
    <source>
        <dbReference type="EMBL" id="GLY81950.1"/>
    </source>
</evidence>
<feature type="transmembrane region" description="Helical" evidence="8">
    <location>
        <begin position="140"/>
        <end position="165"/>
    </location>
</feature>
<dbReference type="GO" id="GO:0015099">
    <property type="term" value="F:nickel cation transmembrane transporter activity"/>
    <property type="evidence" value="ECO:0007669"/>
    <property type="project" value="UniProtKB-UniRule"/>
</dbReference>
<evidence type="ECO:0000313" key="10">
    <source>
        <dbReference type="EMBL" id="GLY86405.1"/>
    </source>
</evidence>
<evidence type="ECO:0000256" key="5">
    <source>
        <dbReference type="ARBA" id="ARBA00022692"/>
    </source>
</evidence>
<dbReference type="PANTHER" id="PTHR31611:SF0">
    <property type="entry name" value="HIGH-AFFINITY NICKEL TRANSPORT PROTEIN NIC1"/>
    <property type="match status" value="1"/>
</dbReference>
<dbReference type="Pfam" id="PF03824">
    <property type="entry name" value="NicO"/>
    <property type="match status" value="1"/>
</dbReference>
<sequence length="367" mass="39681">MAMARSTTPTRLGRAEWGRLAGMTGFVVLLHAVGWGLLFLVVLPGRYHLGDGKLFGVGIALTAYTLGMRHAFDADHLAAIDNTTRKLMSDGQRPLSVGFWFSLGHSSVVFTACVLLGFGIKALSNGISDEHSGLHTVTGTIGPTVSGTFLGVIAVINLVILVGILKVFRDMRRGVYDEAALEEQLNNRGFMNRILGRFTKAITKPWQMYPLGFLFGLGFDTATEVGLLALAGSAAAASSLPWYAVLCLPIIFAAGMSLWDSIDGTFMNFAYGWAFSNPVRKIFYNIVLTGVSVAFAFVIGGTELLQVAQDRFGLRGTFWDWVAGLDLNTAGFVITGVLLVLWIGAIAIWKFGRIEQRWSAALQDSEG</sequence>
<evidence type="ECO:0000256" key="7">
    <source>
        <dbReference type="ARBA" id="ARBA00023136"/>
    </source>
</evidence>
<keyword evidence="3 8" id="KW-0813">Transport</keyword>
<feature type="transmembrane region" description="Helical" evidence="8">
    <location>
        <begin position="242"/>
        <end position="262"/>
    </location>
</feature>
<dbReference type="GO" id="GO:0005886">
    <property type="term" value="C:plasma membrane"/>
    <property type="evidence" value="ECO:0007669"/>
    <property type="project" value="UniProtKB-SubCell"/>
</dbReference>
<organism evidence="10 11">
    <name type="scientific">Actinoallomurus iriomotensis</name>
    <dbReference type="NCBI Taxonomy" id="478107"/>
    <lineage>
        <taxon>Bacteria</taxon>
        <taxon>Bacillati</taxon>
        <taxon>Actinomycetota</taxon>
        <taxon>Actinomycetes</taxon>
        <taxon>Streptosporangiales</taxon>
        <taxon>Thermomonosporaceae</taxon>
        <taxon>Actinoallomurus</taxon>
    </lineage>
</organism>
<evidence type="ECO:0000256" key="3">
    <source>
        <dbReference type="ARBA" id="ARBA00022448"/>
    </source>
</evidence>
<keyword evidence="5 8" id="KW-0812">Transmembrane</keyword>
<dbReference type="EMBL" id="BSTJ01000025">
    <property type="protein sequence ID" value="GLY81950.1"/>
    <property type="molecule type" value="Genomic_DNA"/>
</dbReference>
<keyword evidence="11" id="KW-1185">Reference proteome</keyword>
<feature type="transmembrane region" description="Helical" evidence="8">
    <location>
        <begin position="327"/>
        <end position="349"/>
    </location>
</feature>
<keyword evidence="6 8" id="KW-1133">Transmembrane helix</keyword>
<reference evidence="10" key="2">
    <citation type="submission" date="2023-03" db="EMBL/GenBank/DDBJ databases">
        <title>Actinoallomurus iriomotensis NBRC 103684.</title>
        <authorList>
            <person name="Ichikawa N."/>
            <person name="Sato H."/>
            <person name="Tonouchi N."/>
        </authorList>
    </citation>
    <scope>NUCLEOTIDE SEQUENCE</scope>
    <source>
        <strain evidence="10">NBRC 103684</strain>
    </source>
</reference>
<evidence type="ECO:0000256" key="6">
    <source>
        <dbReference type="ARBA" id="ARBA00022989"/>
    </source>
</evidence>
<dbReference type="InterPro" id="IPR004688">
    <property type="entry name" value="Ni/Co_transpt"/>
</dbReference>
<dbReference type="InterPro" id="IPR011541">
    <property type="entry name" value="Ni/Co_transpt_high_affinity"/>
</dbReference>
<proteinExistence type="inferred from homology"/>
<dbReference type="RefSeq" id="WP_285574336.1">
    <property type="nucleotide sequence ID" value="NZ_BSTJ01000025.1"/>
</dbReference>
<dbReference type="GO" id="GO:0012505">
    <property type="term" value="C:endomembrane system"/>
    <property type="evidence" value="ECO:0007669"/>
    <property type="project" value="UniProtKB-SubCell"/>
</dbReference>
<dbReference type="NCBIfam" id="TIGR00802">
    <property type="entry name" value="nico"/>
    <property type="match status" value="1"/>
</dbReference>
<keyword evidence="7 8" id="KW-0472">Membrane</keyword>
<reference evidence="9" key="1">
    <citation type="submission" date="2023-03" db="EMBL/GenBank/DDBJ databases">
        <title>Actinoallomurus iriomotensis NBRC 103681.</title>
        <authorList>
            <person name="Ichikawa N."/>
            <person name="Sato H."/>
            <person name="Tonouchi N."/>
        </authorList>
    </citation>
    <scope>NUCLEOTIDE SEQUENCE</scope>
    <source>
        <strain evidence="9">NBRC 103681</strain>
    </source>
</reference>
<comment type="subcellular location">
    <subcellularLocation>
        <location evidence="8">Cell membrane</location>
        <topology evidence="8">Multi-pass membrane protein</topology>
    </subcellularLocation>
    <subcellularLocation>
        <location evidence="1">Endomembrane system</location>
        <topology evidence="1">Multi-pass membrane protein</topology>
    </subcellularLocation>
</comment>
<evidence type="ECO:0000256" key="2">
    <source>
        <dbReference type="ARBA" id="ARBA00010892"/>
    </source>
</evidence>
<feature type="transmembrane region" description="Helical" evidence="8">
    <location>
        <begin position="282"/>
        <end position="307"/>
    </location>
</feature>
<feature type="transmembrane region" description="Helical" evidence="8">
    <location>
        <begin position="211"/>
        <end position="236"/>
    </location>
</feature>
<feature type="transmembrane region" description="Helical" evidence="8">
    <location>
        <begin position="20"/>
        <end position="43"/>
    </location>
</feature>
<dbReference type="EMBL" id="BSTK01000005">
    <property type="protein sequence ID" value="GLY86405.1"/>
    <property type="molecule type" value="Genomic_DNA"/>
</dbReference>
<gene>
    <name evidence="10" type="primary">nicT</name>
    <name evidence="9" type="ORF">Airi01_102170</name>
    <name evidence="10" type="ORF">Airi02_043340</name>
</gene>
<feature type="transmembrane region" description="Helical" evidence="8">
    <location>
        <begin position="95"/>
        <end position="120"/>
    </location>
</feature>
<dbReference type="Proteomes" id="UP001165135">
    <property type="component" value="Unassembled WGS sequence"/>
</dbReference>
<dbReference type="PANTHER" id="PTHR31611">
    <property type="entry name" value="HIGH-AFFINITY NICKEL TRANSPORT PROTEIN NIC1"/>
    <property type="match status" value="1"/>
</dbReference>
<dbReference type="AlphaFoldDB" id="A0A9W6W003"/>
<comment type="caution">
    <text evidence="10">The sequence shown here is derived from an EMBL/GenBank/DDBJ whole genome shotgun (WGS) entry which is preliminary data.</text>
</comment>
<evidence type="ECO:0000313" key="11">
    <source>
        <dbReference type="Proteomes" id="UP001165074"/>
    </source>
</evidence>
<evidence type="ECO:0000256" key="1">
    <source>
        <dbReference type="ARBA" id="ARBA00004127"/>
    </source>
</evidence>
<comment type="similarity">
    <text evidence="2 8">Belongs to the NiCoT transporter (TC 2.A.52) family.</text>
</comment>
<dbReference type="Proteomes" id="UP001165074">
    <property type="component" value="Unassembled WGS sequence"/>
</dbReference>